<feature type="active site" description="Nucleophile" evidence="7">
    <location>
        <position position="158"/>
    </location>
</feature>
<dbReference type="RefSeq" id="WP_163739459.1">
    <property type="nucleotide sequence ID" value="NZ_JAAGOA010000010.1"/>
</dbReference>
<dbReference type="Gene3D" id="2.60.120.200">
    <property type="match status" value="2"/>
</dbReference>
<dbReference type="InterPro" id="IPR000757">
    <property type="entry name" value="Beta-glucanase-like"/>
</dbReference>
<comment type="caution">
    <text evidence="10">The sequence shown here is derived from an EMBL/GenBank/DDBJ whole genome shotgun (WGS) entry which is preliminary data.</text>
</comment>
<comment type="similarity">
    <text evidence="2">Belongs to the glycosyl hydrolase 16 family.</text>
</comment>
<protein>
    <recommendedName>
        <fullName evidence="3">licheninase</fullName>
        <ecNumber evidence="3">3.2.1.73</ecNumber>
    </recommendedName>
</protein>
<feature type="active site" description="Proton donor" evidence="7">
    <location>
        <position position="162"/>
    </location>
</feature>
<evidence type="ECO:0000256" key="5">
    <source>
        <dbReference type="ARBA" id="ARBA00022801"/>
    </source>
</evidence>
<dbReference type="GO" id="GO:0005975">
    <property type="term" value="P:carbohydrate metabolic process"/>
    <property type="evidence" value="ECO:0007669"/>
    <property type="project" value="InterPro"/>
</dbReference>
<reference evidence="10 11" key="1">
    <citation type="submission" date="2020-02" db="EMBL/GenBank/DDBJ databases">
        <authorList>
            <person name="Li X.-J."/>
            <person name="Han X.-M."/>
        </authorList>
    </citation>
    <scope>NUCLEOTIDE SEQUENCE [LARGE SCALE GENOMIC DNA]</scope>
    <source>
        <strain evidence="10 11">CCTCC AB 2017055</strain>
    </source>
</reference>
<evidence type="ECO:0000256" key="1">
    <source>
        <dbReference type="ARBA" id="ARBA00000481"/>
    </source>
</evidence>
<evidence type="ECO:0000256" key="2">
    <source>
        <dbReference type="ARBA" id="ARBA00006865"/>
    </source>
</evidence>
<dbReference type="EMBL" id="JAAGOA010000010">
    <property type="protein sequence ID" value="NEE01639.1"/>
    <property type="molecule type" value="Genomic_DNA"/>
</dbReference>
<sequence length="517" mass="56420">MTGPRRRTSLIAAMTAALALPAVGALTGHAQTADTTDARAEAVAQTAPLAANGGPSFVEDFDAPLNRDFWYVADGYRNGTYQNCTFNENNVAVADGMLTLTLDDTAYAGQDYSCGVIQSTQPYGYGTYETSMRVDQVSGTNQSLFTYTGPTQGTQWHEIDVEMLGKDTTEVELNTWVNGVAAGGGPVPVGVDNSQEFVHYAFIWEPDRVRFYINGELARTYTDPAQVPTVEQRIFTMIWSTDTLTDWMGPFEYPGRPVTTEYEYVAFTKAGEECQFAESLACDVPVEPVTDSFVDDFDTLDTSRWFVSDGWRNGAQQNCIWDADQARASGGMLNLTFVERATGDLDYACAEVQHRQPLGYGTYEIRMKAVGNSGIVSSYSTYVGAGDDGPAEGIDIAKLFGVDTGDVELRTSRYNQPMVATSADVSPPADEAFHDYGMVWSADRLDFYLDGEIVHSVTDPAKIPLREAKMYLSLWGSETTTEMGEFVPPDGPLTTQIDRIAYTAPGDPCQFTGSIAC</sequence>
<dbReference type="PANTHER" id="PTHR10963">
    <property type="entry name" value="GLYCOSYL HYDROLASE-RELATED"/>
    <property type="match status" value="1"/>
</dbReference>
<accession>A0A6L9S987</accession>
<keyword evidence="11" id="KW-1185">Reference proteome</keyword>
<evidence type="ECO:0000256" key="6">
    <source>
        <dbReference type="ARBA" id="ARBA00023295"/>
    </source>
</evidence>
<evidence type="ECO:0000256" key="7">
    <source>
        <dbReference type="PIRSR" id="PIRSR608264-1"/>
    </source>
</evidence>
<dbReference type="PANTHER" id="PTHR10963:SF55">
    <property type="entry name" value="GLYCOSIDE HYDROLASE FAMILY 16 PROTEIN"/>
    <property type="match status" value="1"/>
</dbReference>
<evidence type="ECO:0000259" key="9">
    <source>
        <dbReference type="PROSITE" id="PS51762"/>
    </source>
</evidence>
<name>A0A6L9S987_9ACTN</name>
<evidence type="ECO:0000256" key="8">
    <source>
        <dbReference type="SAM" id="SignalP"/>
    </source>
</evidence>
<evidence type="ECO:0000256" key="4">
    <source>
        <dbReference type="ARBA" id="ARBA00022729"/>
    </source>
</evidence>
<keyword evidence="6" id="KW-0326">Glycosidase</keyword>
<dbReference type="SUPFAM" id="SSF49899">
    <property type="entry name" value="Concanavalin A-like lectins/glucanases"/>
    <property type="match status" value="2"/>
</dbReference>
<evidence type="ECO:0000313" key="10">
    <source>
        <dbReference type="EMBL" id="NEE01639.1"/>
    </source>
</evidence>
<dbReference type="InterPro" id="IPR008263">
    <property type="entry name" value="GH16_AS"/>
</dbReference>
<feature type="chain" id="PRO_5039040800" description="licheninase" evidence="8">
    <location>
        <begin position="25"/>
        <end position="517"/>
    </location>
</feature>
<keyword evidence="4 8" id="KW-0732">Signal</keyword>
<feature type="signal peptide" evidence="8">
    <location>
        <begin position="1"/>
        <end position="24"/>
    </location>
</feature>
<dbReference type="InterPro" id="IPR013320">
    <property type="entry name" value="ConA-like_dom_sf"/>
</dbReference>
<comment type="catalytic activity">
    <reaction evidence="1">
        <text>Hydrolysis of (1-&gt;4)-beta-D-glucosidic linkages in beta-D-glucans containing (1-&gt;3)- and (1-&gt;4)-bonds.</text>
        <dbReference type="EC" id="3.2.1.73"/>
    </reaction>
</comment>
<dbReference type="EC" id="3.2.1.73" evidence="3"/>
<organism evidence="10 11">
    <name type="scientific">Phytoactinopolyspora halotolerans</name>
    <dbReference type="NCBI Taxonomy" id="1981512"/>
    <lineage>
        <taxon>Bacteria</taxon>
        <taxon>Bacillati</taxon>
        <taxon>Actinomycetota</taxon>
        <taxon>Actinomycetes</taxon>
        <taxon>Jiangellales</taxon>
        <taxon>Jiangellaceae</taxon>
        <taxon>Phytoactinopolyspora</taxon>
    </lineage>
</organism>
<dbReference type="PROSITE" id="PS01034">
    <property type="entry name" value="GH16_1"/>
    <property type="match status" value="1"/>
</dbReference>
<evidence type="ECO:0000256" key="3">
    <source>
        <dbReference type="ARBA" id="ARBA00012690"/>
    </source>
</evidence>
<keyword evidence="5 10" id="KW-0378">Hydrolase</keyword>
<dbReference type="InterPro" id="IPR050546">
    <property type="entry name" value="Glycosyl_Hydrlase_16"/>
</dbReference>
<feature type="domain" description="GH16" evidence="9">
    <location>
        <begin position="40"/>
        <end position="273"/>
    </location>
</feature>
<gene>
    <name evidence="10" type="ORF">G1H10_15810</name>
</gene>
<dbReference type="AlphaFoldDB" id="A0A6L9S987"/>
<dbReference type="Proteomes" id="UP000475214">
    <property type="component" value="Unassembled WGS sequence"/>
</dbReference>
<dbReference type="InterPro" id="IPR008264">
    <property type="entry name" value="Beta_glucanase"/>
</dbReference>
<dbReference type="PRINTS" id="PR00737">
    <property type="entry name" value="GLHYDRLASE16"/>
</dbReference>
<proteinExistence type="inferred from homology"/>
<dbReference type="GO" id="GO:0042972">
    <property type="term" value="F:licheninase activity"/>
    <property type="evidence" value="ECO:0007669"/>
    <property type="project" value="UniProtKB-EC"/>
</dbReference>
<feature type="domain" description="GH16" evidence="9">
    <location>
        <begin position="277"/>
        <end position="508"/>
    </location>
</feature>
<dbReference type="PROSITE" id="PS51762">
    <property type="entry name" value="GH16_2"/>
    <property type="match status" value="2"/>
</dbReference>
<evidence type="ECO:0000313" key="11">
    <source>
        <dbReference type="Proteomes" id="UP000475214"/>
    </source>
</evidence>
<dbReference type="Pfam" id="PF00722">
    <property type="entry name" value="Glyco_hydro_16"/>
    <property type="match status" value="2"/>
</dbReference>